<keyword evidence="3" id="KW-1185">Reference proteome</keyword>
<dbReference type="HOGENOM" id="CLU_005513_6_1_1"/>
<accession>B0CNW7</accession>
<dbReference type="PROSITE" id="PS50011">
    <property type="entry name" value="PROTEIN_KINASE_DOM"/>
    <property type="match status" value="1"/>
</dbReference>
<dbReference type="InterPro" id="IPR008266">
    <property type="entry name" value="Tyr_kinase_AS"/>
</dbReference>
<reference evidence="2 3" key="1">
    <citation type="journal article" date="2008" name="Nature">
        <title>The genome of Laccaria bicolor provides insights into mycorrhizal symbiosis.</title>
        <authorList>
            <person name="Martin F."/>
            <person name="Aerts A."/>
            <person name="Ahren D."/>
            <person name="Brun A."/>
            <person name="Danchin E.G.J."/>
            <person name="Duchaussoy F."/>
            <person name="Gibon J."/>
            <person name="Kohler A."/>
            <person name="Lindquist E."/>
            <person name="Pereda V."/>
            <person name="Salamov A."/>
            <person name="Shapiro H.J."/>
            <person name="Wuyts J."/>
            <person name="Blaudez D."/>
            <person name="Buee M."/>
            <person name="Brokstein P."/>
            <person name="Canbaeck B."/>
            <person name="Cohen D."/>
            <person name="Courty P.E."/>
            <person name="Coutinho P.M."/>
            <person name="Delaruelle C."/>
            <person name="Detter J.C."/>
            <person name="Deveau A."/>
            <person name="DiFazio S."/>
            <person name="Duplessis S."/>
            <person name="Fraissinet-Tachet L."/>
            <person name="Lucic E."/>
            <person name="Frey-Klett P."/>
            <person name="Fourrey C."/>
            <person name="Feussner I."/>
            <person name="Gay G."/>
            <person name="Grimwood J."/>
            <person name="Hoegger P.J."/>
            <person name="Jain P."/>
            <person name="Kilaru S."/>
            <person name="Labbe J."/>
            <person name="Lin Y.C."/>
            <person name="Legue V."/>
            <person name="Le Tacon F."/>
            <person name="Marmeisse R."/>
            <person name="Melayah D."/>
            <person name="Montanini B."/>
            <person name="Muratet M."/>
            <person name="Nehls U."/>
            <person name="Niculita-Hirzel H."/>
            <person name="Oudot-Le Secq M.P."/>
            <person name="Peter M."/>
            <person name="Quesneville H."/>
            <person name="Rajashekar B."/>
            <person name="Reich M."/>
            <person name="Rouhier N."/>
            <person name="Schmutz J."/>
            <person name="Yin T."/>
            <person name="Chalot M."/>
            <person name="Henrissat B."/>
            <person name="Kuees U."/>
            <person name="Lucas S."/>
            <person name="Van de Peer Y."/>
            <person name="Podila G.K."/>
            <person name="Polle A."/>
            <person name="Pukkila P.J."/>
            <person name="Richardson P.M."/>
            <person name="Rouze P."/>
            <person name="Sanders I.R."/>
            <person name="Stajich J.E."/>
            <person name="Tunlid A."/>
            <person name="Tuskan G."/>
            <person name="Grigoriev I.V."/>
        </authorList>
    </citation>
    <scope>NUCLEOTIDE SEQUENCE [LARGE SCALE GENOMIC DNA]</scope>
    <source>
        <strain evidence="3">S238N-H82 / ATCC MYA-4686</strain>
    </source>
</reference>
<dbReference type="RefSeq" id="XP_001874223.1">
    <property type="nucleotide sequence ID" value="XM_001874188.1"/>
</dbReference>
<feature type="domain" description="Protein kinase" evidence="1">
    <location>
        <begin position="97"/>
        <end position="327"/>
    </location>
</feature>
<dbReference type="Gene3D" id="1.10.510.10">
    <property type="entry name" value="Transferase(Phosphotransferase) domain 1"/>
    <property type="match status" value="1"/>
</dbReference>
<dbReference type="EMBL" id="DS547091">
    <property type="protein sequence ID" value="EDR16015.1"/>
    <property type="molecule type" value="Genomic_DNA"/>
</dbReference>
<dbReference type="GO" id="GO:0004672">
    <property type="term" value="F:protein kinase activity"/>
    <property type="evidence" value="ECO:0007669"/>
    <property type="project" value="InterPro"/>
</dbReference>
<dbReference type="KEGG" id="lbc:LACBIDRAFT_301605"/>
<dbReference type="OrthoDB" id="5584477at2759"/>
<dbReference type="GO" id="GO:0005524">
    <property type="term" value="F:ATP binding"/>
    <property type="evidence" value="ECO:0007669"/>
    <property type="project" value="InterPro"/>
</dbReference>
<dbReference type="PANTHER" id="PTHR38248">
    <property type="entry name" value="FUNK1 6"/>
    <property type="match status" value="1"/>
</dbReference>
<dbReference type="InterPro" id="IPR040976">
    <property type="entry name" value="Pkinase_fungal"/>
</dbReference>
<dbReference type="Pfam" id="PF17667">
    <property type="entry name" value="Pkinase_fungal"/>
    <property type="match status" value="1"/>
</dbReference>
<dbReference type="PANTHER" id="PTHR38248:SF2">
    <property type="entry name" value="FUNK1 11"/>
    <property type="match status" value="1"/>
</dbReference>
<protein>
    <submittedName>
        <fullName evidence="2">Predicted protein</fullName>
    </submittedName>
</protein>
<evidence type="ECO:0000313" key="2">
    <source>
        <dbReference type="EMBL" id="EDR16015.1"/>
    </source>
</evidence>
<proteinExistence type="predicted"/>
<dbReference type="PROSITE" id="PS00109">
    <property type="entry name" value="PROTEIN_KINASE_TYR"/>
    <property type="match status" value="1"/>
</dbReference>
<gene>
    <name evidence="2" type="ORF">LACBIDRAFT_301605</name>
</gene>
<evidence type="ECO:0000313" key="3">
    <source>
        <dbReference type="Proteomes" id="UP000001194"/>
    </source>
</evidence>
<sequence length="327" mass="37591">MFHPTTKQIFVYAVILTEKRVRLYQFDRSGVQYSALINIHDNPSHFVRIMLGVASPDAEKVGFDPNVKWEGKCRVLYTLDENGIKIRYNLTSAKPLFWRRAIRGRGTQCHAVTGPDGEKRLVKEAWRSKDRTPEWQFLEEAKGLAGVGQMIAHEETKYTTAKHRGIDMSSFVDEPNPAFHDRIFSRTTLQAYGEPIDRFEARLQLLYAFRDAIAGHQNLWRKNILHRDISINNILLGNEGAEPGNRGLLIDLDMGIWIDRTSSLAGADFRTGTRAFQSVMVLRSAFFGTTAATHDYLDDLESFFYVLYWICCTYEKARRLWEHSPPP</sequence>
<dbReference type="AlphaFoldDB" id="B0CNW7"/>
<dbReference type="InterPro" id="IPR011009">
    <property type="entry name" value="Kinase-like_dom_sf"/>
</dbReference>
<dbReference type="GeneID" id="6068987"/>
<dbReference type="Proteomes" id="UP000001194">
    <property type="component" value="Unassembled WGS sequence"/>
</dbReference>
<dbReference type="InterPro" id="IPR000719">
    <property type="entry name" value="Prot_kinase_dom"/>
</dbReference>
<name>B0CNW7_LACBS</name>
<evidence type="ECO:0000259" key="1">
    <source>
        <dbReference type="PROSITE" id="PS50011"/>
    </source>
</evidence>
<dbReference type="InParanoid" id="B0CNW7"/>
<dbReference type="SUPFAM" id="SSF56112">
    <property type="entry name" value="Protein kinase-like (PK-like)"/>
    <property type="match status" value="1"/>
</dbReference>
<organism evidence="3">
    <name type="scientific">Laccaria bicolor (strain S238N-H82 / ATCC MYA-4686)</name>
    <name type="common">Bicoloured deceiver</name>
    <name type="synonym">Laccaria laccata var. bicolor</name>
    <dbReference type="NCBI Taxonomy" id="486041"/>
    <lineage>
        <taxon>Eukaryota</taxon>
        <taxon>Fungi</taxon>
        <taxon>Dikarya</taxon>
        <taxon>Basidiomycota</taxon>
        <taxon>Agaricomycotina</taxon>
        <taxon>Agaricomycetes</taxon>
        <taxon>Agaricomycetidae</taxon>
        <taxon>Agaricales</taxon>
        <taxon>Agaricineae</taxon>
        <taxon>Hydnangiaceae</taxon>
        <taxon>Laccaria</taxon>
    </lineage>
</organism>